<dbReference type="GO" id="GO:0003677">
    <property type="term" value="F:DNA binding"/>
    <property type="evidence" value="ECO:0007669"/>
    <property type="project" value="UniProtKB-KW"/>
</dbReference>
<comment type="catalytic activity">
    <reaction evidence="14">
        <text>ATP + H2O = ADP + phosphate + H(+)</text>
        <dbReference type="Rhea" id="RHEA:13065"/>
        <dbReference type="ChEBI" id="CHEBI:15377"/>
        <dbReference type="ChEBI" id="CHEBI:15378"/>
        <dbReference type="ChEBI" id="CHEBI:30616"/>
        <dbReference type="ChEBI" id="CHEBI:43474"/>
        <dbReference type="ChEBI" id="CHEBI:456216"/>
        <dbReference type="EC" id="5.6.2.4"/>
    </reaction>
</comment>
<accession>A0A1I0STM6</accession>
<keyword evidence="3 15" id="KW-0547">Nucleotide-binding</keyword>
<dbReference type="InterPro" id="IPR013986">
    <property type="entry name" value="DExx_box_DNA_helicase_dom_sf"/>
</dbReference>
<evidence type="ECO:0000256" key="5">
    <source>
        <dbReference type="ARBA" id="ARBA00022801"/>
    </source>
</evidence>
<dbReference type="Gene3D" id="3.90.320.10">
    <property type="match status" value="1"/>
</dbReference>
<dbReference type="SUPFAM" id="SSF52980">
    <property type="entry name" value="Restriction endonuclease-like"/>
    <property type="match status" value="1"/>
</dbReference>
<keyword evidence="8 15" id="KW-0067">ATP-binding</keyword>
<dbReference type="GO" id="GO:0033202">
    <property type="term" value="C:DNA helicase complex"/>
    <property type="evidence" value="ECO:0007669"/>
    <property type="project" value="TreeGrafter"/>
</dbReference>
<dbReference type="GO" id="GO:0000725">
    <property type="term" value="P:recombinational repair"/>
    <property type="evidence" value="ECO:0007669"/>
    <property type="project" value="TreeGrafter"/>
</dbReference>
<evidence type="ECO:0000259" key="17">
    <source>
        <dbReference type="PROSITE" id="PS51198"/>
    </source>
</evidence>
<dbReference type="GeneID" id="85484799"/>
<evidence type="ECO:0000256" key="3">
    <source>
        <dbReference type="ARBA" id="ARBA00022741"/>
    </source>
</evidence>
<keyword evidence="9" id="KW-0238">DNA-binding</keyword>
<reference evidence="19 20" key="1">
    <citation type="submission" date="2016-10" db="EMBL/GenBank/DDBJ databases">
        <authorList>
            <person name="de Groot N.N."/>
        </authorList>
    </citation>
    <scope>NUCLEOTIDE SEQUENCE [LARGE SCALE GENOMIC DNA]</scope>
    <source>
        <strain evidence="19 20">DSM 44908</strain>
    </source>
</reference>
<feature type="region of interest" description="Disordered" evidence="16">
    <location>
        <begin position="879"/>
        <end position="903"/>
    </location>
</feature>
<keyword evidence="11" id="KW-0413">Isomerase</keyword>
<keyword evidence="10" id="KW-0234">DNA repair</keyword>
<evidence type="ECO:0000313" key="20">
    <source>
        <dbReference type="Proteomes" id="UP000182054"/>
    </source>
</evidence>
<dbReference type="SUPFAM" id="SSF52540">
    <property type="entry name" value="P-loop containing nucleoside triphosphate hydrolases"/>
    <property type="match status" value="1"/>
</dbReference>
<keyword evidence="4" id="KW-0227">DNA damage</keyword>
<dbReference type="GO" id="GO:0043138">
    <property type="term" value="F:3'-5' DNA helicase activity"/>
    <property type="evidence" value="ECO:0007669"/>
    <property type="project" value="UniProtKB-EC"/>
</dbReference>
<dbReference type="PROSITE" id="PS51198">
    <property type="entry name" value="UVRD_HELICASE_ATP_BIND"/>
    <property type="match status" value="1"/>
</dbReference>
<keyword evidence="5 15" id="KW-0378">Hydrolase</keyword>
<evidence type="ECO:0000256" key="14">
    <source>
        <dbReference type="ARBA" id="ARBA00048988"/>
    </source>
</evidence>
<evidence type="ECO:0000256" key="8">
    <source>
        <dbReference type="ARBA" id="ARBA00022840"/>
    </source>
</evidence>
<dbReference type="RefSeq" id="WP_074921779.1">
    <property type="nucleotide sequence ID" value="NZ_FOJN01000002.1"/>
</dbReference>
<dbReference type="PROSITE" id="PS51217">
    <property type="entry name" value="UVRD_HELICASE_CTER"/>
    <property type="match status" value="1"/>
</dbReference>
<comment type="catalytic activity">
    <reaction evidence="12">
        <text>Couples ATP hydrolysis with the unwinding of duplex DNA by translocating in the 3'-5' direction.</text>
        <dbReference type="EC" id="5.6.2.4"/>
    </reaction>
</comment>
<comment type="similarity">
    <text evidence="1">Belongs to the helicase family. UvrD subfamily.</text>
</comment>
<dbReference type="GO" id="GO:0005829">
    <property type="term" value="C:cytosol"/>
    <property type="evidence" value="ECO:0007669"/>
    <property type="project" value="TreeGrafter"/>
</dbReference>
<evidence type="ECO:0000256" key="16">
    <source>
        <dbReference type="SAM" id="MobiDB-lite"/>
    </source>
</evidence>
<dbReference type="AlphaFoldDB" id="A0A1I0STM6"/>
<dbReference type="InterPro" id="IPR011335">
    <property type="entry name" value="Restrct_endonuc-II-like"/>
</dbReference>
<keyword evidence="7" id="KW-0269">Exonuclease</keyword>
<dbReference type="GO" id="GO:0005524">
    <property type="term" value="F:ATP binding"/>
    <property type="evidence" value="ECO:0007669"/>
    <property type="project" value="UniProtKB-UniRule"/>
</dbReference>
<evidence type="ECO:0000256" key="10">
    <source>
        <dbReference type="ARBA" id="ARBA00023204"/>
    </source>
</evidence>
<dbReference type="Gene3D" id="1.10.10.160">
    <property type="match status" value="1"/>
</dbReference>
<evidence type="ECO:0000256" key="13">
    <source>
        <dbReference type="ARBA" id="ARBA00034808"/>
    </source>
</evidence>
<dbReference type="Gene3D" id="1.10.486.10">
    <property type="entry name" value="PCRA, domain 4"/>
    <property type="match status" value="1"/>
</dbReference>
<sequence>MTRGTASEERVDATVDPADLARALGLPTPTDEQAAVIAAPRGPLLVVAGAGAGKTETMAARVVWMVANRLVRPDEVLGLTFTRKAAQQLAQRIRQRLSRLAGSDLVTRLDPSGDLRRDIVSGEPEVSTYHAYAGRLLDRYGMVLPLEPATSLVSDTELWQIAFRVVSDWDGHIDTDKIPSTVTQQVLALSGQLAEHLVEPADLPAVRDALAILVATLPPGPSQRDGDPTKALTTVVSVQDDRIAMLPLVERLHEALRREGRLDFGRQMSLAARLAADHAEAGRAERERFRLVLLDEYQDTGHSQRVLLSSLFGRAQDTALSVTAVGDPMQSIYGWRGASAANLPRFVTDFPAARRRGAAVLADRRFLSTSWRNPPEALVLANAVASPLRERGVAVEELTARPGASAGDVRLALTTTADEERAWVADVISREYEDARRRDDPPPTAAVLIRRNADAEPIAEALRRRGLPVEVVGLGGLLRTPEVADLVAVLRMLSDPLAGSAAVRILTGARWQIGIADLRALSRRARAVAAGAGHGRTGAVTDVDDLAQALGDVLPGERSEESGLVDAIADPGDPSQYSAAGYARVTALGAELQTLRTRLGQPLPDLVADVERVLGLGIEAGARTRYAGAGGAARIAGGREHLDAFADVVADFADQRTATLGGLLAYLAAADDVEDGLEPGEVEVDPHRVQILTVHAAKGLEWEVVAVPGVCAGVFPSTRGQPTWMTTVAELPPDLRGDRAQPGEAADGVPVLDVSDAAHRADLETAIDRHKKALAGRRLDEDRRLFYVAVTRTERVLLVSGHHWSPGSSRPKGPSPFLSELKALADARADAGTVVRWDDAPADGAANPYEDRVVSAQWPADPLGVRRAAVDAGAAAVREAMASRADDPTDGTGPEAERDDPEGWHRDIDLLLAERERVAPGITDVPVPNTLSVSQLVDLVADPDRLAGTLRRPVPFAPNPLARRGTAFHAWVERRFGATRLLDLDELPGAADGATGSDADLEGLQRAFDASPWALRSPIEVEVPFETSVGGVVLRGRMDAVFADTDGGFTVVDWKTGARPTPAEERAVALQLAAYRVAWSELAGVPLDRVRAAFHYVRSGTTVAPQDLPDADALARLVGSAASADPASTPTTPA</sequence>
<dbReference type="InterPro" id="IPR014016">
    <property type="entry name" value="UvrD-like_ATP-bd"/>
</dbReference>
<evidence type="ECO:0000256" key="11">
    <source>
        <dbReference type="ARBA" id="ARBA00023235"/>
    </source>
</evidence>
<evidence type="ECO:0000259" key="18">
    <source>
        <dbReference type="PROSITE" id="PS51217"/>
    </source>
</evidence>
<dbReference type="GO" id="GO:0004527">
    <property type="term" value="F:exonuclease activity"/>
    <property type="evidence" value="ECO:0007669"/>
    <property type="project" value="UniProtKB-KW"/>
</dbReference>
<dbReference type="PANTHER" id="PTHR11070">
    <property type="entry name" value="UVRD / RECB / PCRA DNA HELICASE FAMILY MEMBER"/>
    <property type="match status" value="1"/>
</dbReference>
<evidence type="ECO:0000256" key="6">
    <source>
        <dbReference type="ARBA" id="ARBA00022806"/>
    </source>
</evidence>
<keyword evidence="6 15" id="KW-0347">Helicase</keyword>
<gene>
    <name evidence="19" type="ORF">SAMN05444374_102331</name>
</gene>
<evidence type="ECO:0000256" key="9">
    <source>
        <dbReference type="ARBA" id="ARBA00023125"/>
    </source>
</evidence>
<proteinExistence type="inferred from homology"/>
<dbReference type="Gene3D" id="3.40.50.300">
    <property type="entry name" value="P-loop containing nucleotide triphosphate hydrolases"/>
    <property type="match status" value="3"/>
</dbReference>
<keyword evidence="2" id="KW-0540">Nuclease</keyword>
<dbReference type="EMBL" id="FOJN01000002">
    <property type="protein sequence ID" value="SFA42875.1"/>
    <property type="molecule type" value="Genomic_DNA"/>
</dbReference>
<feature type="domain" description="UvrD-like helicase C-terminal" evidence="18">
    <location>
        <begin position="375"/>
        <end position="699"/>
    </location>
</feature>
<evidence type="ECO:0000256" key="2">
    <source>
        <dbReference type="ARBA" id="ARBA00022722"/>
    </source>
</evidence>
<feature type="binding site" evidence="15">
    <location>
        <begin position="48"/>
        <end position="55"/>
    </location>
    <ligand>
        <name>ATP</name>
        <dbReference type="ChEBI" id="CHEBI:30616"/>
    </ligand>
</feature>
<feature type="domain" description="UvrD-like helicase ATP-binding" evidence="17">
    <location>
        <begin position="27"/>
        <end position="374"/>
    </location>
</feature>
<dbReference type="Pfam" id="PF00580">
    <property type="entry name" value="UvrD-helicase"/>
    <property type="match status" value="1"/>
</dbReference>
<dbReference type="InterPro" id="IPR027417">
    <property type="entry name" value="P-loop_NTPase"/>
</dbReference>
<evidence type="ECO:0000313" key="19">
    <source>
        <dbReference type="EMBL" id="SFA42875.1"/>
    </source>
</evidence>
<dbReference type="CDD" id="cd17932">
    <property type="entry name" value="DEXQc_UvrD"/>
    <property type="match status" value="1"/>
</dbReference>
<evidence type="ECO:0000256" key="12">
    <source>
        <dbReference type="ARBA" id="ARBA00034617"/>
    </source>
</evidence>
<dbReference type="Pfam" id="PF12705">
    <property type="entry name" value="PDDEXK_1"/>
    <property type="match status" value="1"/>
</dbReference>
<name>A0A1I0STM6_9NOCA</name>
<organism evidence="19 20">
    <name type="scientific">Rhodococcoides kroppenstedtii</name>
    <dbReference type="NCBI Taxonomy" id="293050"/>
    <lineage>
        <taxon>Bacteria</taxon>
        <taxon>Bacillati</taxon>
        <taxon>Actinomycetota</taxon>
        <taxon>Actinomycetes</taxon>
        <taxon>Mycobacteriales</taxon>
        <taxon>Nocardiaceae</taxon>
        <taxon>Rhodococcoides</taxon>
    </lineage>
</organism>
<evidence type="ECO:0000256" key="4">
    <source>
        <dbReference type="ARBA" id="ARBA00022763"/>
    </source>
</evidence>
<evidence type="ECO:0000256" key="7">
    <source>
        <dbReference type="ARBA" id="ARBA00022839"/>
    </source>
</evidence>
<dbReference type="EC" id="5.6.2.4" evidence="13"/>
<evidence type="ECO:0000256" key="1">
    <source>
        <dbReference type="ARBA" id="ARBA00009922"/>
    </source>
</evidence>
<dbReference type="PANTHER" id="PTHR11070:SF55">
    <property type="entry name" value="DNA 3'-5' HELICASE"/>
    <property type="match status" value="1"/>
</dbReference>
<protein>
    <recommendedName>
        <fullName evidence="13">DNA 3'-5' helicase</fullName>
        <ecNumber evidence="13">5.6.2.4</ecNumber>
    </recommendedName>
</protein>
<dbReference type="InterPro" id="IPR011604">
    <property type="entry name" value="PDDEXK-like_dom_sf"/>
</dbReference>
<dbReference type="InterPro" id="IPR038726">
    <property type="entry name" value="PDDEXK_AddAB-type"/>
</dbReference>
<evidence type="ECO:0000256" key="15">
    <source>
        <dbReference type="PROSITE-ProRule" id="PRU00560"/>
    </source>
</evidence>
<dbReference type="Proteomes" id="UP000182054">
    <property type="component" value="Unassembled WGS sequence"/>
</dbReference>
<dbReference type="InterPro" id="IPR000212">
    <property type="entry name" value="DNA_helicase_UvrD/REP"/>
</dbReference>
<dbReference type="Pfam" id="PF13361">
    <property type="entry name" value="UvrD_C"/>
    <property type="match status" value="2"/>
</dbReference>
<dbReference type="InterPro" id="IPR014017">
    <property type="entry name" value="DNA_helicase_UvrD-like_C"/>
</dbReference>